<proteinExistence type="predicted"/>
<accession>N1MUL4</accession>
<sequence>MSPTSRRWIRIAFAGPGAVIVALVMMAGMALWLPGGAAGIDNLILPLVLVPLVWAGLFFHACLDRRLGRVAIVAGGLFLIHGGLIAQKFAQAQPAATESHR</sequence>
<gene>
    <name evidence="2" type="ORF">EBBID32_36830</name>
</gene>
<feature type="transmembrane region" description="Helical" evidence="1">
    <location>
        <begin position="70"/>
        <end position="90"/>
    </location>
</feature>
<dbReference type="AlphaFoldDB" id="N1MUL4"/>
<name>N1MUL4_9SPHN</name>
<comment type="caution">
    <text evidence="2">The sequence shown here is derived from an EMBL/GenBank/DDBJ whole genome shotgun (WGS) entry which is preliminary data.</text>
</comment>
<dbReference type="RefSeq" id="WP_006962881.1">
    <property type="nucleotide sequence ID" value="NZ_CAVK010000188.1"/>
</dbReference>
<reference evidence="3" key="2">
    <citation type="submission" date="2013-04" db="EMBL/GenBank/DDBJ databases">
        <title>Bisphenol A degrading Sphingobium sp. strain BiD32.</title>
        <authorList>
            <person name="Nielsen J.L."/>
            <person name="Zhou N.A."/>
            <person name="Kjeldal H."/>
        </authorList>
    </citation>
    <scope>NUCLEOTIDE SEQUENCE [LARGE SCALE GENOMIC DNA]</scope>
    <source>
        <strain evidence="3">BiD32</strain>
    </source>
</reference>
<keyword evidence="1" id="KW-1133">Transmembrane helix</keyword>
<keyword evidence="1" id="KW-0812">Transmembrane</keyword>
<evidence type="ECO:0000313" key="3">
    <source>
        <dbReference type="Proteomes" id="UP000013201"/>
    </source>
</evidence>
<feature type="transmembrane region" description="Helical" evidence="1">
    <location>
        <begin position="44"/>
        <end position="63"/>
    </location>
</feature>
<reference evidence="2 3" key="1">
    <citation type="submission" date="2013-03" db="EMBL/GenBank/DDBJ databases">
        <authorList>
            <person name="Le V."/>
        </authorList>
    </citation>
    <scope>NUCLEOTIDE SEQUENCE [LARGE SCALE GENOMIC DNA]</scope>
    <source>
        <strain evidence="2 3">BiD32</strain>
    </source>
</reference>
<keyword evidence="1" id="KW-0472">Membrane</keyword>
<dbReference type="EMBL" id="CAVK010000188">
    <property type="protein sequence ID" value="CCW19317.1"/>
    <property type="molecule type" value="Genomic_DNA"/>
</dbReference>
<evidence type="ECO:0000256" key="1">
    <source>
        <dbReference type="SAM" id="Phobius"/>
    </source>
</evidence>
<dbReference type="OrthoDB" id="7474882at2"/>
<evidence type="ECO:0000313" key="2">
    <source>
        <dbReference type="EMBL" id="CCW19317.1"/>
    </source>
</evidence>
<organism evidence="2 3">
    <name type="scientific">Sphingobium indicum BiD32</name>
    <dbReference type="NCBI Taxonomy" id="1301087"/>
    <lineage>
        <taxon>Bacteria</taxon>
        <taxon>Pseudomonadati</taxon>
        <taxon>Pseudomonadota</taxon>
        <taxon>Alphaproteobacteria</taxon>
        <taxon>Sphingomonadales</taxon>
        <taxon>Sphingomonadaceae</taxon>
        <taxon>Sphingobium</taxon>
    </lineage>
</organism>
<dbReference type="Proteomes" id="UP000013201">
    <property type="component" value="Unassembled WGS sequence"/>
</dbReference>
<protein>
    <submittedName>
        <fullName evidence="2">Uncharacterized protein</fullName>
    </submittedName>
</protein>
<feature type="transmembrane region" description="Helical" evidence="1">
    <location>
        <begin position="12"/>
        <end position="32"/>
    </location>
</feature>
<keyword evidence="3" id="KW-1185">Reference proteome</keyword>